<dbReference type="GO" id="GO:0004622">
    <property type="term" value="F:phosphatidylcholine lysophospholipase activity"/>
    <property type="evidence" value="ECO:0007669"/>
    <property type="project" value="TreeGrafter"/>
</dbReference>
<dbReference type="InterPro" id="IPR013830">
    <property type="entry name" value="SGNH_hydro"/>
</dbReference>
<feature type="domain" description="SGNH hydrolase-type esterase" evidence="1">
    <location>
        <begin position="37"/>
        <end position="200"/>
    </location>
</feature>
<dbReference type="EMBL" id="CZQE01000195">
    <property type="protein sequence ID" value="CUS44942.1"/>
    <property type="molecule type" value="Genomic_DNA"/>
</dbReference>
<proteinExistence type="predicted"/>
<sequence>MMPRFLRYGVLRRLVQLGLLFALTAAAPAPSKPLIWAFGDSLTAGLGLPPDQGYVPQLERALRHAGVEAEVRNGGVSGDTAAQGRARLLWGLRGLGRKPDLVLLELGANDMLRGLPTDQVASNLDRILTELKRREIPVLVMGMRAAPNLGTAYRDAFESIYPRLARRHGVQLYPFFLDGVAGNRTLIQADGLHPNAKGVAIVVRRTLPAVRSALRRTP</sequence>
<dbReference type="PANTHER" id="PTHR30383">
    <property type="entry name" value="THIOESTERASE 1/PROTEASE 1/LYSOPHOSPHOLIPASE L1"/>
    <property type="match status" value="1"/>
</dbReference>
<reference evidence="2" key="1">
    <citation type="submission" date="2015-10" db="EMBL/GenBank/DDBJ databases">
        <authorList>
            <person name="Gilbert D.G."/>
        </authorList>
    </citation>
    <scope>NUCLEOTIDE SEQUENCE</scope>
</reference>
<name>A0A170PP15_9ZZZZ</name>
<dbReference type="InterPro" id="IPR051532">
    <property type="entry name" value="Ester_Hydrolysis_Enzymes"/>
</dbReference>
<dbReference type="GO" id="GO:0004064">
    <property type="term" value="F:arylesterase activity"/>
    <property type="evidence" value="ECO:0007669"/>
    <property type="project" value="UniProtKB-EC"/>
</dbReference>
<dbReference type="SUPFAM" id="SSF52266">
    <property type="entry name" value="SGNH hydrolase"/>
    <property type="match status" value="1"/>
</dbReference>
<gene>
    <name evidence="2" type="ORF">MGWOODY_Smn3870</name>
</gene>
<evidence type="ECO:0000313" key="2">
    <source>
        <dbReference type="EMBL" id="CUS44942.1"/>
    </source>
</evidence>
<evidence type="ECO:0000259" key="1">
    <source>
        <dbReference type="Pfam" id="PF13472"/>
    </source>
</evidence>
<dbReference type="CDD" id="cd01822">
    <property type="entry name" value="Lysophospholipase_L1_like"/>
    <property type="match status" value="1"/>
</dbReference>
<dbReference type="EC" id="3.1.1.2" evidence="2"/>
<accession>A0A170PP15</accession>
<protein>
    <submittedName>
        <fullName evidence="2">Arylesterase</fullName>
        <ecNumber evidence="2">3.1.1.2</ecNumber>
    </submittedName>
</protein>
<dbReference type="InterPro" id="IPR036514">
    <property type="entry name" value="SGNH_hydro_sf"/>
</dbReference>
<dbReference type="AlphaFoldDB" id="A0A170PP15"/>
<keyword evidence="2" id="KW-0378">Hydrolase</keyword>
<organism evidence="2">
    <name type="scientific">hydrothermal vent metagenome</name>
    <dbReference type="NCBI Taxonomy" id="652676"/>
    <lineage>
        <taxon>unclassified sequences</taxon>
        <taxon>metagenomes</taxon>
        <taxon>ecological metagenomes</taxon>
    </lineage>
</organism>
<dbReference type="Gene3D" id="3.40.50.1110">
    <property type="entry name" value="SGNH hydrolase"/>
    <property type="match status" value="1"/>
</dbReference>
<dbReference type="PANTHER" id="PTHR30383:SF24">
    <property type="entry name" value="THIOESTERASE 1_PROTEASE 1_LYSOPHOSPHOLIPASE L1"/>
    <property type="match status" value="1"/>
</dbReference>
<dbReference type="Pfam" id="PF13472">
    <property type="entry name" value="Lipase_GDSL_2"/>
    <property type="match status" value="1"/>
</dbReference>